<evidence type="ECO:0000313" key="2">
    <source>
        <dbReference type="EMBL" id="MFD2057710.1"/>
    </source>
</evidence>
<organism evidence="2 3">
    <name type="scientific">Mesorhizobium calcicola</name>
    <dbReference type="NCBI Taxonomy" id="1300310"/>
    <lineage>
        <taxon>Bacteria</taxon>
        <taxon>Pseudomonadati</taxon>
        <taxon>Pseudomonadota</taxon>
        <taxon>Alphaproteobacteria</taxon>
        <taxon>Hyphomicrobiales</taxon>
        <taxon>Phyllobacteriaceae</taxon>
        <taxon>Mesorhizobium</taxon>
    </lineage>
</organism>
<keyword evidence="1" id="KW-1133">Transmembrane helix</keyword>
<keyword evidence="1" id="KW-0472">Membrane</keyword>
<gene>
    <name evidence="2" type="ORF">ACFSQT_32895</name>
</gene>
<keyword evidence="3" id="KW-1185">Reference proteome</keyword>
<feature type="transmembrane region" description="Helical" evidence="1">
    <location>
        <begin position="30"/>
        <end position="47"/>
    </location>
</feature>
<dbReference type="EMBL" id="JBHUGY010000063">
    <property type="protein sequence ID" value="MFD2057710.1"/>
    <property type="molecule type" value="Genomic_DNA"/>
</dbReference>
<accession>A0ABW4WMB1</accession>
<keyword evidence="1" id="KW-0812">Transmembrane</keyword>
<evidence type="ECO:0000313" key="3">
    <source>
        <dbReference type="Proteomes" id="UP001597349"/>
    </source>
</evidence>
<sequence length="66" mass="7208">IWALLRRCWSPRCIGATAASAGINALLSSWPLFAAFGGPALTLVVYCHRHLGLHSRHLGNNLKQRS</sequence>
<dbReference type="Proteomes" id="UP001597349">
    <property type="component" value="Unassembled WGS sequence"/>
</dbReference>
<comment type="caution">
    <text evidence="2">The sequence shown here is derived from an EMBL/GenBank/DDBJ whole genome shotgun (WGS) entry which is preliminary data.</text>
</comment>
<feature type="non-terminal residue" evidence="2">
    <location>
        <position position="1"/>
    </location>
</feature>
<evidence type="ECO:0000256" key="1">
    <source>
        <dbReference type="SAM" id="Phobius"/>
    </source>
</evidence>
<name>A0ABW4WMB1_9HYPH</name>
<proteinExistence type="predicted"/>
<dbReference type="RefSeq" id="WP_379025917.1">
    <property type="nucleotide sequence ID" value="NZ_JBHUGY010000063.1"/>
</dbReference>
<protein>
    <submittedName>
        <fullName evidence="2">Uncharacterized protein</fullName>
    </submittedName>
</protein>
<reference evidence="3" key="1">
    <citation type="journal article" date="2019" name="Int. J. Syst. Evol. Microbiol.">
        <title>The Global Catalogue of Microorganisms (GCM) 10K type strain sequencing project: providing services to taxonomists for standard genome sequencing and annotation.</title>
        <authorList>
            <consortium name="The Broad Institute Genomics Platform"/>
            <consortium name="The Broad Institute Genome Sequencing Center for Infectious Disease"/>
            <person name="Wu L."/>
            <person name="Ma J."/>
        </authorList>
    </citation>
    <scope>NUCLEOTIDE SEQUENCE [LARGE SCALE GENOMIC DNA]</scope>
    <source>
        <strain evidence="3">CGMCC 1.16226</strain>
    </source>
</reference>